<dbReference type="AlphaFoldDB" id="A0A1G2QQ39"/>
<evidence type="ECO:0000256" key="1">
    <source>
        <dbReference type="SAM" id="MobiDB-lite"/>
    </source>
</evidence>
<reference evidence="2 3" key="1">
    <citation type="journal article" date="2016" name="Nat. Commun.">
        <title>Thousands of microbial genomes shed light on interconnected biogeochemical processes in an aquifer system.</title>
        <authorList>
            <person name="Anantharaman K."/>
            <person name="Brown C.T."/>
            <person name="Hug L.A."/>
            <person name="Sharon I."/>
            <person name="Castelle C.J."/>
            <person name="Probst A.J."/>
            <person name="Thomas B.C."/>
            <person name="Singh A."/>
            <person name="Wilkins M.J."/>
            <person name="Karaoz U."/>
            <person name="Brodie E.L."/>
            <person name="Williams K.H."/>
            <person name="Hubbard S.S."/>
            <person name="Banfield J.F."/>
        </authorList>
    </citation>
    <scope>NUCLEOTIDE SEQUENCE [LARGE SCALE GENOMIC DNA]</scope>
</reference>
<proteinExistence type="predicted"/>
<dbReference type="Proteomes" id="UP000179245">
    <property type="component" value="Unassembled WGS sequence"/>
</dbReference>
<dbReference type="EMBL" id="MHTO01000004">
    <property type="protein sequence ID" value="OHA62745.1"/>
    <property type="molecule type" value="Genomic_DNA"/>
</dbReference>
<dbReference type="Gene3D" id="3.30.870.10">
    <property type="entry name" value="Endonuclease Chain A"/>
    <property type="match status" value="2"/>
</dbReference>
<feature type="region of interest" description="Disordered" evidence="1">
    <location>
        <begin position="441"/>
        <end position="472"/>
    </location>
</feature>
<protein>
    <submittedName>
        <fullName evidence="2">Uncharacterized protein</fullName>
    </submittedName>
</protein>
<gene>
    <name evidence="2" type="ORF">A2117_01360</name>
</gene>
<sequence length="614" mass="68343">MPANHLFKDPVDAISKAAEEIGGAKWSIATTYEFNENHIDDLVRSEDLNLGQLLILSDKTGARHKVSQNKSFRTVFADPSNGIHGKIVLSRGTTGVALSVSSANLTAPGFGGDNLEIFSLIAQPSQHLVLGAVRWLKNRFAKLPWHVDPTWIKRLSQLEAGLHNRPGQDEPRWLDNDNESIADGIKRLLKGKPVKSLTVFSPYLSSVAVDGLVDKFSLSRSQIKIVVPAMEHKSKRILQGMKKWKDRLYIAKGKLVSQFPHSKVLAFECFNGGGLLVTGSANATEPGLFKKAGSLSRHRAECMIALPVSKKGFREFYYSVPTQKLPSDDTLTWDKPEDGEVEIETEGLIAWYMPASGTVEIWAQSSAELPAMLPFLEINKKRFNLNSYSTKKGPGLYQLPENQRGKVEAALRNEARVTVVWGGLKGQLTLLETIDPEPEGAESLWGGNPNLGTGVHQKPRPGGKPGDGVSQEGGVYAELDEYERRSLSVCKAIGEDLKNPYPSHMGLLEELWREKMHLDCLSDVIPEKVRTGCYLFLATRLLAVQSNSDKIGENEPNIFRQIRKGFSAWRGDIFKKDSRIIKQLGRWAQSGMWIEGQTEYVPRIKEKVMKRRHS</sequence>
<evidence type="ECO:0000313" key="3">
    <source>
        <dbReference type="Proteomes" id="UP000179245"/>
    </source>
</evidence>
<evidence type="ECO:0000313" key="2">
    <source>
        <dbReference type="EMBL" id="OHA62745.1"/>
    </source>
</evidence>
<comment type="caution">
    <text evidence="2">The sequence shown here is derived from an EMBL/GenBank/DDBJ whole genome shotgun (WGS) entry which is preliminary data.</text>
</comment>
<accession>A0A1G2QQ39</accession>
<organism evidence="2 3">
    <name type="scientific">Candidatus Wildermuthbacteria bacterium GWA2_46_15</name>
    <dbReference type="NCBI Taxonomy" id="1802443"/>
    <lineage>
        <taxon>Bacteria</taxon>
        <taxon>Candidatus Wildermuthiibacteriota</taxon>
    </lineage>
</organism>
<dbReference type="STRING" id="1802443.A2117_01360"/>
<name>A0A1G2QQ39_9BACT</name>